<organism evidence="6">
    <name type="scientific">uncultured Berkelbacteria bacterium Rifle_16ft_4_minimus_38443</name>
    <dbReference type="NCBI Taxonomy" id="1665092"/>
    <lineage>
        <taxon>Bacteria</taxon>
        <taxon>Candidatus Berkelbacteria</taxon>
        <taxon>environmental samples</taxon>
    </lineage>
</organism>
<name>A0A0H4T728_9BACT</name>
<dbReference type="GO" id="GO:0005737">
    <property type="term" value="C:cytoplasm"/>
    <property type="evidence" value="ECO:0007669"/>
    <property type="project" value="UniProtKB-ARBA"/>
</dbReference>
<dbReference type="Pfam" id="PF00410">
    <property type="entry name" value="Ribosomal_S8"/>
    <property type="match status" value="1"/>
</dbReference>
<keyword evidence="5" id="KW-0694">RNA-binding</keyword>
<dbReference type="GO" id="GO:0006412">
    <property type="term" value="P:translation"/>
    <property type="evidence" value="ECO:0007669"/>
    <property type="project" value="UniProtKB-UniRule"/>
</dbReference>
<dbReference type="GO" id="GO:0003735">
    <property type="term" value="F:structural constituent of ribosome"/>
    <property type="evidence" value="ECO:0007669"/>
    <property type="project" value="InterPro"/>
</dbReference>
<gene>
    <name evidence="5 6" type="primary">rpsH</name>
</gene>
<keyword evidence="2 5" id="KW-0689">Ribosomal protein</keyword>
<evidence type="ECO:0000256" key="1">
    <source>
        <dbReference type="ARBA" id="ARBA00006471"/>
    </source>
</evidence>
<evidence type="ECO:0000313" key="6">
    <source>
        <dbReference type="EMBL" id="AKQ03643.1"/>
    </source>
</evidence>
<dbReference type="GO" id="GO:0019843">
    <property type="term" value="F:rRNA binding"/>
    <property type="evidence" value="ECO:0007669"/>
    <property type="project" value="UniProtKB-UniRule"/>
</dbReference>
<comment type="subunit">
    <text evidence="5">Part of the 30S ribosomal subunit. Contacts proteins S5 and S12.</text>
</comment>
<comment type="function">
    <text evidence="5">One of the primary rRNA binding proteins, it binds directly to 16S rRNA central domain where it helps coordinate assembly of the platform of the 30S subunit.</text>
</comment>
<dbReference type="PANTHER" id="PTHR11758">
    <property type="entry name" value="40S RIBOSOMAL PROTEIN S15A"/>
    <property type="match status" value="1"/>
</dbReference>
<comment type="similarity">
    <text evidence="1 5">Belongs to the universal ribosomal protein uS8 family.</text>
</comment>
<dbReference type="InterPro" id="IPR035987">
    <property type="entry name" value="Ribosomal_uS8_sf"/>
</dbReference>
<dbReference type="FunFam" id="3.30.1490.10:FF:000001">
    <property type="entry name" value="30S ribosomal protein S8"/>
    <property type="match status" value="1"/>
</dbReference>
<sequence length="129" mass="14840">MTDPISDMIARIKNAQNIQKAKVFVPHSKFKENFAKVLVTLDFIDSFKKVTRAKRMFLVLTLKYQNERPAISDIIRISKPGRRYYISTKEISKLTRGYTRLVISTPKGLMNDMDAKKTGLGGEVICRVW</sequence>
<dbReference type="AlphaFoldDB" id="A0A0H4T728"/>
<dbReference type="Gene3D" id="3.30.1370.30">
    <property type="match status" value="1"/>
</dbReference>
<evidence type="ECO:0000256" key="5">
    <source>
        <dbReference type="HAMAP-Rule" id="MF_01302"/>
    </source>
</evidence>
<proteinExistence type="inferred from homology"/>
<evidence type="ECO:0000256" key="3">
    <source>
        <dbReference type="ARBA" id="ARBA00023274"/>
    </source>
</evidence>
<dbReference type="HAMAP" id="MF_01302_B">
    <property type="entry name" value="Ribosomal_uS8_B"/>
    <property type="match status" value="1"/>
</dbReference>
<reference evidence="6" key="1">
    <citation type="journal article" date="2015" name="ISME J.">
        <title>Aquifer environment selects for microbial species cohorts in sediment and groundwater.</title>
        <authorList>
            <person name="Hug L.A."/>
            <person name="Thomas B.C."/>
            <person name="Brown C.T."/>
            <person name="Frischkorn K.R."/>
            <person name="Williams K.H."/>
            <person name="Tringe S.G."/>
            <person name="Banfield J.F."/>
        </authorList>
    </citation>
    <scope>NUCLEOTIDE SEQUENCE</scope>
</reference>
<keyword evidence="3 5" id="KW-0687">Ribonucleoprotein</keyword>
<accession>A0A0H4T728</accession>
<dbReference type="Gene3D" id="3.30.1490.10">
    <property type="match status" value="1"/>
</dbReference>
<protein>
    <recommendedName>
        <fullName evidence="4 5">Small ribosomal subunit protein uS8</fullName>
    </recommendedName>
</protein>
<evidence type="ECO:0000256" key="4">
    <source>
        <dbReference type="ARBA" id="ARBA00035258"/>
    </source>
</evidence>
<dbReference type="GO" id="GO:1990904">
    <property type="term" value="C:ribonucleoprotein complex"/>
    <property type="evidence" value="ECO:0007669"/>
    <property type="project" value="UniProtKB-KW"/>
</dbReference>
<dbReference type="SUPFAM" id="SSF56047">
    <property type="entry name" value="Ribosomal protein S8"/>
    <property type="match status" value="1"/>
</dbReference>
<evidence type="ECO:0000256" key="2">
    <source>
        <dbReference type="ARBA" id="ARBA00022980"/>
    </source>
</evidence>
<dbReference type="GO" id="GO:0005840">
    <property type="term" value="C:ribosome"/>
    <property type="evidence" value="ECO:0007669"/>
    <property type="project" value="UniProtKB-KW"/>
</dbReference>
<dbReference type="InterPro" id="IPR000630">
    <property type="entry name" value="Ribosomal_uS8"/>
</dbReference>
<keyword evidence="5" id="KW-0699">rRNA-binding</keyword>
<dbReference type="NCBIfam" id="NF001109">
    <property type="entry name" value="PRK00136.1"/>
    <property type="match status" value="1"/>
</dbReference>
<dbReference type="EMBL" id="KT007018">
    <property type="protein sequence ID" value="AKQ03643.1"/>
    <property type="molecule type" value="Genomic_DNA"/>
</dbReference>